<dbReference type="EMBL" id="GECZ01028110">
    <property type="protein sequence ID" value="JAS41659.1"/>
    <property type="molecule type" value="Transcribed_RNA"/>
</dbReference>
<proteinExistence type="predicted"/>
<sequence length="107" mass="12371">KVHLGSTIDQLQRFNVHRKLKTAVITTVSSEKWSRISDYPCCELFNSDTLSEYEDNEITSYTLSAVIDALDDIYCLQEPHLLPDAVLQDLLNDRKLRALLNIYDRIQ</sequence>
<feature type="domain" description="L27" evidence="1">
    <location>
        <begin position="59"/>
        <end position="107"/>
    </location>
</feature>
<dbReference type="Gene3D" id="1.10.287.650">
    <property type="entry name" value="L27 domain"/>
    <property type="match status" value="1"/>
</dbReference>
<dbReference type="Pfam" id="PF02828">
    <property type="entry name" value="L27"/>
    <property type="match status" value="1"/>
</dbReference>
<dbReference type="SUPFAM" id="SSF101288">
    <property type="entry name" value="L27 domain"/>
    <property type="match status" value="1"/>
</dbReference>
<feature type="non-terminal residue" evidence="2">
    <location>
        <position position="1"/>
    </location>
</feature>
<name>A0A1B6EUT7_9HEMI</name>
<feature type="non-terminal residue" evidence="2">
    <location>
        <position position="107"/>
    </location>
</feature>
<dbReference type="GO" id="GO:0030054">
    <property type="term" value="C:cell junction"/>
    <property type="evidence" value="ECO:0007669"/>
    <property type="project" value="UniProtKB-ARBA"/>
</dbReference>
<evidence type="ECO:0000313" key="2">
    <source>
        <dbReference type="EMBL" id="JAS41659.1"/>
    </source>
</evidence>
<dbReference type="InterPro" id="IPR004172">
    <property type="entry name" value="L27_dom"/>
</dbReference>
<gene>
    <name evidence="2" type="ORF">g.44969</name>
</gene>
<reference evidence="2" key="1">
    <citation type="submission" date="2015-11" db="EMBL/GenBank/DDBJ databases">
        <title>De novo transcriptome assembly of four potential Pierce s Disease insect vectors from Arizona vineyards.</title>
        <authorList>
            <person name="Tassone E.E."/>
        </authorList>
    </citation>
    <scope>NUCLEOTIDE SEQUENCE</scope>
</reference>
<dbReference type="PROSITE" id="PS51022">
    <property type="entry name" value="L27"/>
    <property type="match status" value="1"/>
</dbReference>
<organism evidence="2">
    <name type="scientific">Cuerna arida</name>
    <dbReference type="NCBI Taxonomy" id="1464854"/>
    <lineage>
        <taxon>Eukaryota</taxon>
        <taxon>Metazoa</taxon>
        <taxon>Ecdysozoa</taxon>
        <taxon>Arthropoda</taxon>
        <taxon>Hexapoda</taxon>
        <taxon>Insecta</taxon>
        <taxon>Pterygota</taxon>
        <taxon>Neoptera</taxon>
        <taxon>Paraneoptera</taxon>
        <taxon>Hemiptera</taxon>
        <taxon>Auchenorrhyncha</taxon>
        <taxon>Membracoidea</taxon>
        <taxon>Cicadellidae</taxon>
        <taxon>Cicadellinae</taxon>
        <taxon>Proconiini</taxon>
        <taxon>Cuerna</taxon>
    </lineage>
</organism>
<dbReference type="Gene3D" id="6.10.140.620">
    <property type="match status" value="1"/>
</dbReference>
<dbReference type="InterPro" id="IPR036892">
    <property type="entry name" value="L27_dom_sf"/>
</dbReference>
<accession>A0A1B6EUT7</accession>
<protein>
    <recommendedName>
        <fullName evidence="1">L27 domain-containing protein</fullName>
    </recommendedName>
</protein>
<dbReference type="InterPro" id="IPR014775">
    <property type="entry name" value="L27_C"/>
</dbReference>
<evidence type="ECO:0000259" key="1">
    <source>
        <dbReference type="PROSITE" id="PS51022"/>
    </source>
</evidence>
<dbReference type="AlphaFoldDB" id="A0A1B6EUT7"/>